<dbReference type="GO" id="GO:0004190">
    <property type="term" value="F:aspartic-type endopeptidase activity"/>
    <property type="evidence" value="ECO:0007669"/>
    <property type="project" value="InterPro"/>
</dbReference>
<feature type="chain" id="PRO_5011118403" description="Peptidase A2 domain-containing protein" evidence="1">
    <location>
        <begin position="36"/>
        <end position="189"/>
    </location>
</feature>
<name>A0A1Z4KGU7_ANAVA</name>
<evidence type="ECO:0000313" key="2">
    <source>
        <dbReference type="EMBL" id="BAY68195.1"/>
    </source>
</evidence>
<protein>
    <recommendedName>
        <fullName evidence="4">Peptidase A2 domain-containing protein</fullName>
    </recommendedName>
</protein>
<reference evidence="2 3" key="1">
    <citation type="submission" date="2017-06" db="EMBL/GenBank/DDBJ databases">
        <title>Genome sequencing of cyanobaciteial culture collection at National Institute for Environmental Studies (NIES).</title>
        <authorList>
            <person name="Hirose Y."/>
            <person name="Shimura Y."/>
            <person name="Fujisawa T."/>
            <person name="Nakamura Y."/>
            <person name="Kawachi M."/>
        </authorList>
    </citation>
    <scope>NUCLEOTIDE SEQUENCE [LARGE SCALE GENOMIC DNA]</scope>
    <source>
        <strain evidence="2 3">NIES-23</strain>
    </source>
</reference>
<dbReference type="AlphaFoldDB" id="A0A1Z4KGU7"/>
<keyword evidence="1" id="KW-0732">Signal</keyword>
<dbReference type="InterPro" id="IPR001969">
    <property type="entry name" value="Aspartic_peptidase_AS"/>
</dbReference>
<dbReference type="GO" id="GO:0006508">
    <property type="term" value="P:proteolysis"/>
    <property type="evidence" value="ECO:0007669"/>
    <property type="project" value="InterPro"/>
</dbReference>
<evidence type="ECO:0008006" key="4">
    <source>
        <dbReference type="Google" id="ProtNLM"/>
    </source>
</evidence>
<dbReference type="Pfam" id="PF13975">
    <property type="entry name" value="gag-asp_proteas"/>
    <property type="match status" value="1"/>
</dbReference>
<dbReference type="Gene3D" id="2.40.70.10">
    <property type="entry name" value="Acid Proteases"/>
    <property type="match status" value="1"/>
</dbReference>
<proteinExistence type="predicted"/>
<dbReference type="InterPro" id="IPR034122">
    <property type="entry name" value="Retropepsin-like_bacterial"/>
</dbReference>
<dbReference type="SUPFAM" id="SSF50630">
    <property type="entry name" value="Acid proteases"/>
    <property type="match status" value="1"/>
</dbReference>
<dbReference type="InterPro" id="IPR021109">
    <property type="entry name" value="Peptidase_aspartic_dom_sf"/>
</dbReference>
<evidence type="ECO:0000256" key="1">
    <source>
        <dbReference type="SAM" id="SignalP"/>
    </source>
</evidence>
<dbReference type="PROSITE" id="PS00141">
    <property type="entry name" value="ASP_PROTEASE"/>
    <property type="match status" value="1"/>
</dbReference>
<accession>A0A1Z4KGU7</accession>
<dbReference type="CDD" id="cd05483">
    <property type="entry name" value="retropepsin_like_bacteria"/>
    <property type="match status" value="1"/>
</dbReference>
<gene>
    <name evidence="2" type="ORF">NIES23_09790</name>
</gene>
<dbReference type="Proteomes" id="UP000217507">
    <property type="component" value="Chromosome"/>
</dbReference>
<sequence length="189" mass="20850">MIKNDWRQEKKNIKLAVIAVIPTLLCLMFSHTVNAEDPGECFMITTSGRTIPLRKLCGGTKTVQNNAERVFRVPIKRRLGRTPVIDVTFNDKKTFEMIVDTGANNTLIPLKLAIALQLQPTGVMKAQIADGTQVEFSTSKVKSIAAGGAIAKNIQVAIAPKAEFGLLGHDFFGNYDIKILETEVEFHPR</sequence>
<evidence type="ECO:0000313" key="3">
    <source>
        <dbReference type="Proteomes" id="UP000217507"/>
    </source>
</evidence>
<dbReference type="EMBL" id="AP018216">
    <property type="protein sequence ID" value="BAY68195.1"/>
    <property type="molecule type" value="Genomic_DNA"/>
</dbReference>
<organism evidence="2 3">
    <name type="scientific">Trichormus variabilis NIES-23</name>
    <dbReference type="NCBI Taxonomy" id="1973479"/>
    <lineage>
        <taxon>Bacteria</taxon>
        <taxon>Bacillati</taxon>
        <taxon>Cyanobacteriota</taxon>
        <taxon>Cyanophyceae</taxon>
        <taxon>Nostocales</taxon>
        <taxon>Nostocaceae</taxon>
        <taxon>Trichormus</taxon>
    </lineage>
</organism>
<feature type="signal peptide" evidence="1">
    <location>
        <begin position="1"/>
        <end position="35"/>
    </location>
</feature>